<feature type="transmembrane region" description="Helical" evidence="1">
    <location>
        <begin position="58"/>
        <end position="79"/>
    </location>
</feature>
<evidence type="ECO:0000313" key="2">
    <source>
        <dbReference type="EMBL" id="BAN03642.1"/>
    </source>
</evidence>
<evidence type="ECO:0000256" key="1">
    <source>
        <dbReference type="SAM" id="Phobius"/>
    </source>
</evidence>
<gene>
    <name evidence="2" type="ORF">YM304_33280</name>
</gene>
<keyword evidence="3" id="KW-1185">Reference proteome</keyword>
<feature type="transmembrane region" description="Helical" evidence="1">
    <location>
        <begin position="117"/>
        <end position="135"/>
    </location>
</feature>
<organism evidence="2 3">
    <name type="scientific">Ilumatobacter coccineus (strain NBRC 103263 / KCTC 29153 / YM16-304)</name>
    <dbReference type="NCBI Taxonomy" id="1313172"/>
    <lineage>
        <taxon>Bacteria</taxon>
        <taxon>Bacillati</taxon>
        <taxon>Actinomycetota</taxon>
        <taxon>Acidimicrobiia</taxon>
        <taxon>Acidimicrobiales</taxon>
        <taxon>Ilumatobacteraceae</taxon>
        <taxon>Ilumatobacter</taxon>
    </lineage>
</organism>
<evidence type="ECO:0000313" key="3">
    <source>
        <dbReference type="Proteomes" id="UP000011863"/>
    </source>
</evidence>
<accession>A0A6C7ECB1</accession>
<sequence>MSTTADTSDNAITGAPVTDPIRVQSSSPADRFMRRLLRLPEGKTSTAAEARSAFQKSLAYTTCRCLLMYIILPFVLPAVGIAKAVGPWIAIPVGVIAMISIVYSIRRFWRADHSKRWHYTIFGTIIIGFLIYLTIKDTIELFT</sequence>
<dbReference type="EMBL" id="AP012057">
    <property type="protein sequence ID" value="BAN03642.1"/>
    <property type="molecule type" value="Genomic_DNA"/>
</dbReference>
<keyword evidence="1" id="KW-0472">Membrane</keyword>
<proteinExistence type="predicted"/>
<reference evidence="2 3" key="1">
    <citation type="journal article" date="2013" name="Int. J. Syst. Evol. Microbiol.">
        <title>Ilumatobacter nonamiense sp. nov. and Ilumatobacter coccineum sp. nov., isolated from seashore sand.</title>
        <authorList>
            <person name="Matsumoto A."/>
            <person name="Kasai H."/>
            <person name="Matsuo Y."/>
            <person name="Shizuri Y."/>
            <person name="Ichikawa N."/>
            <person name="Fujita N."/>
            <person name="Omura S."/>
            <person name="Takahashi Y."/>
        </authorList>
    </citation>
    <scope>NUCLEOTIDE SEQUENCE [LARGE SCALE GENOMIC DNA]</scope>
    <source>
        <strain evidence="3">NBRC 103263 / KCTC 29153 / YM16-304</strain>
    </source>
</reference>
<dbReference type="KEGG" id="aym:YM304_33280"/>
<name>A0A6C7ECB1_ILUCY</name>
<dbReference type="AlphaFoldDB" id="A0A6C7ECB1"/>
<dbReference type="Proteomes" id="UP000011863">
    <property type="component" value="Chromosome"/>
</dbReference>
<dbReference type="RefSeq" id="WP_015442889.1">
    <property type="nucleotide sequence ID" value="NC_020520.1"/>
</dbReference>
<dbReference type="OrthoDB" id="4408835at2"/>
<feature type="transmembrane region" description="Helical" evidence="1">
    <location>
        <begin position="85"/>
        <end position="105"/>
    </location>
</feature>
<protein>
    <submittedName>
        <fullName evidence="2">Uncharacterized protein</fullName>
    </submittedName>
</protein>
<keyword evidence="1" id="KW-0812">Transmembrane</keyword>
<keyword evidence="1" id="KW-1133">Transmembrane helix</keyword>